<protein>
    <submittedName>
        <fullName evidence="2">SRPBCC family protein</fullName>
    </submittedName>
</protein>
<dbReference type="SUPFAM" id="SSF55961">
    <property type="entry name" value="Bet v1-like"/>
    <property type="match status" value="1"/>
</dbReference>
<feature type="region of interest" description="Disordered" evidence="1">
    <location>
        <begin position="221"/>
        <end position="253"/>
    </location>
</feature>
<comment type="caution">
    <text evidence="2">The sequence shown here is derived from an EMBL/GenBank/DDBJ whole genome shotgun (WGS) entry which is preliminary data.</text>
</comment>
<keyword evidence="3" id="KW-1185">Reference proteome</keyword>
<name>A0A9X3NJV9_9ACTN</name>
<dbReference type="Gene3D" id="3.30.530.20">
    <property type="match status" value="1"/>
</dbReference>
<evidence type="ECO:0000313" key="3">
    <source>
        <dbReference type="Proteomes" id="UP001140076"/>
    </source>
</evidence>
<sequence length="253" mass="27181">MSNRSKHSLNSARRPSPVHLYIATRIQAPLDLVWRRTRDLAQHQRWDLRFTAITPDPGADPEGAQRFTYTTGRPPLTLTGHARTTAERRSAGAAVSALRFWSHQRHCPIASGAGHWRYTPLEGGGVDFATAYRYRVRGGTAGRLADRWLLGPLLGWATAWSFDRLRLWCERGTTPEALAVRAVAEAGVRAGACAVLAAGAPWPLALAGAAAVWLVPPAPGTPAARRCRRRPERPASPAPAGAAGAGGADAGRR</sequence>
<accession>A0A9X3NJV9</accession>
<dbReference type="AlphaFoldDB" id="A0A9X3NJV9"/>
<dbReference type="Proteomes" id="UP001140076">
    <property type="component" value="Unassembled WGS sequence"/>
</dbReference>
<dbReference type="EMBL" id="JAJAQC010000004">
    <property type="protein sequence ID" value="MDA0563416.1"/>
    <property type="molecule type" value="Genomic_DNA"/>
</dbReference>
<organism evidence="2 3">
    <name type="scientific">Streptomonospora mangrovi</name>
    <dbReference type="NCBI Taxonomy" id="2883123"/>
    <lineage>
        <taxon>Bacteria</taxon>
        <taxon>Bacillati</taxon>
        <taxon>Actinomycetota</taxon>
        <taxon>Actinomycetes</taxon>
        <taxon>Streptosporangiales</taxon>
        <taxon>Nocardiopsidaceae</taxon>
        <taxon>Streptomonospora</taxon>
    </lineage>
</organism>
<reference evidence="2" key="1">
    <citation type="submission" date="2021-10" db="EMBL/GenBank/DDBJ databases">
        <title>Streptomonospora sp. nov., isolated from mangrove soil.</title>
        <authorList>
            <person name="Chen X."/>
            <person name="Ge X."/>
            <person name="Liu W."/>
        </authorList>
    </citation>
    <scope>NUCLEOTIDE SEQUENCE</scope>
    <source>
        <strain evidence="2">S1-112</strain>
    </source>
</reference>
<evidence type="ECO:0000256" key="1">
    <source>
        <dbReference type="SAM" id="MobiDB-lite"/>
    </source>
</evidence>
<feature type="compositionally biased region" description="Gly residues" evidence="1">
    <location>
        <begin position="243"/>
        <end position="253"/>
    </location>
</feature>
<gene>
    <name evidence="2" type="ORF">LG943_03585</name>
</gene>
<dbReference type="InterPro" id="IPR023393">
    <property type="entry name" value="START-like_dom_sf"/>
</dbReference>
<evidence type="ECO:0000313" key="2">
    <source>
        <dbReference type="EMBL" id="MDA0563416.1"/>
    </source>
</evidence>
<proteinExistence type="predicted"/>